<dbReference type="Proteomes" id="UP000636479">
    <property type="component" value="Unassembled WGS sequence"/>
</dbReference>
<evidence type="ECO:0008006" key="3">
    <source>
        <dbReference type="Google" id="ProtNLM"/>
    </source>
</evidence>
<dbReference type="AlphaFoldDB" id="A0A8H6W634"/>
<protein>
    <recommendedName>
        <fullName evidence="3">F-box domain-containing protein</fullName>
    </recommendedName>
</protein>
<gene>
    <name evidence="1" type="ORF">MIND_00419700</name>
</gene>
<sequence>MSGQSAAALRHHLEEIDAKTAALAAERQNVVEKLQRITYRVLKLPVEIMSEIFLLSSLDRIKIGEHQDTGPFILASVCKHWREIALGLCQLWTRISILCLDPRPVQRILSLCVSRAGNAVNLNVEFYGFDATFALLAPLAERLSELELHSVRIRQWNSIRQRLPRLQRLSIYCPFDEPLGREGLRVVFETAPMLREVHLSGPVSNNPCDLISLPWAQLTSLSLFSIKPDWCIQILSKTPALETLNLELFGVSLLSSTLPKLSLERVHTLIVDCTPNPSDAGPRRHHLIDWLTLPALTHLTFRHREPYVDVFPQLLSRSKCGATLRSVTIDTNDSYGAVTRILDAAQHLDRLTVTGLGWEELEELMFFLAPGDGESNSDTESEASIILLDGPPVAPAKSPQPIRHIQHVRLAMALGPIPYPSIASFVSRSQNISLKSFELCIPHNKPDPTTAAHRKPEVEAAAVKKIRHIAAAPDRPNVSIKFGDVDVLSNSKLGV</sequence>
<dbReference type="PANTHER" id="PTHR38926">
    <property type="entry name" value="F-BOX DOMAIN CONTAINING PROTEIN, EXPRESSED"/>
    <property type="match status" value="1"/>
</dbReference>
<dbReference type="GeneID" id="59343530"/>
<dbReference type="Gene3D" id="3.80.10.10">
    <property type="entry name" value="Ribonuclease Inhibitor"/>
    <property type="match status" value="1"/>
</dbReference>
<evidence type="ECO:0000313" key="2">
    <source>
        <dbReference type="Proteomes" id="UP000636479"/>
    </source>
</evidence>
<dbReference type="RefSeq" id="XP_037221306.1">
    <property type="nucleotide sequence ID" value="XM_037361014.1"/>
</dbReference>
<dbReference type="EMBL" id="JACAZF010000004">
    <property type="protein sequence ID" value="KAF7306287.1"/>
    <property type="molecule type" value="Genomic_DNA"/>
</dbReference>
<organism evidence="1 2">
    <name type="scientific">Mycena indigotica</name>
    <dbReference type="NCBI Taxonomy" id="2126181"/>
    <lineage>
        <taxon>Eukaryota</taxon>
        <taxon>Fungi</taxon>
        <taxon>Dikarya</taxon>
        <taxon>Basidiomycota</taxon>
        <taxon>Agaricomycotina</taxon>
        <taxon>Agaricomycetes</taxon>
        <taxon>Agaricomycetidae</taxon>
        <taxon>Agaricales</taxon>
        <taxon>Marasmiineae</taxon>
        <taxon>Mycenaceae</taxon>
        <taxon>Mycena</taxon>
    </lineage>
</organism>
<proteinExistence type="predicted"/>
<comment type="caution">
    <text evidence="1">The sequence shown here is derived from an EMBL/GenBank/DDBJ whole genome shotgun (WGS) entry which is preliminary data.</text>
</comment>
<dbReference type="PANTHER" id="PTHR38926:SF5">
    <property type="entry name" value="F-BOX AND LEUCINE-RICH REPEAT PROTEIN 6"/>
    <property type="match status" value="1"/>
</dbReference>
<reference evidence="1" key="1">
    <citation type="submission" date="2020-05" db="EMBL/GenBank/DDBJ databases">
        <title>Mycena genomes resolve the evolution of fungal bioluminescence.</title>
        <authorList>
            <person name="Tsai I.J."/>
        </authorList>
    </citation>
    <scope>NUCLEOTIDE SEQUENCE</scope>
    <source>
        <strain evidence="1">171206Taipei</strain>
    </source>
</reference>
<evidence type="ECO:0000313" key="1">
    <source>
        <dbReference type="EMBL" id="KAF7306287.1"/>
    </source>
</evidence>
<dbReference type="SUPFAM" id="SSF52047">
    <property type="entry name" value="RNI-like"/>
    <property type="match status" value="1"/>
</dbReference>
<accession>A0A8H6W634</accession>
<keyword evidence="2" id="KW-1185">Reference proteome</keyword>
<dbReference type="InterPro" id="IPR032675">
    <property type="entry name" value="LRR_dom_sf"/>
</dbReference>
<name>A0A8H6W634_9AGAR</name>
<dbReference type="OrthoDB" id="2269034at2759"/>